<protein>
    <recommendedName>
        <fullName evidence="4">BTB domain-containing protein</fullName>
    </recommendedName>
</protein>
<comment type="caution">
    <text evidence="2">The sequence shown here is derived from an EMBL/GenBank/DDBJ whole genome shotgun (WGS) entry which is preliminary data.</text>
</comment>
<organism evidence="2 3">
    <name type="scientific">Marasmiellus scandens</name>
    <dbReference type="NCBI Taxonomy" id="2682957"/>
    <lineage>
        <taxon>Eukaryota</taxon>
        <taxon>Fungi</taxon>
        <taxon>Dikarya</taxon>
        <taxon>Basidiomycota</taxon>
        <taxon>Agaricomycotina</taxon>
        <taxon>Agaricomycetes</taxon>
        <taxon>Agaricomycetidae</taxon>
        <taxon>Agaricales</taxon>
        <taxon>Marasmiineae</taxon>
        <taxon>Omphalotaceae</taxon>
        <taxon>Marasmiellus</taxon>
    </lineage>
</organism>
<dbReference type="Proteomes" id="UP001498398">
    <property type="component" value="Unassembled WGS sequence"/>
</dbReference>
<evidence type="ECO:0000313" key="2">
    <source>
        <dbReference type="EMBL" id="KAK7445136.1"/>
    </source>
</evidence>
<keyword evidence="3" id="KW-1185">Reference proteome</keyword>
<proteinExistence type="predicted"/>
<reference evidence="2 3" key="1">
    <citation type="submission" date="2024-01" db="EMBL/GenBank/DDBJ databases">
        <title>A draft genome for the cacao thread blight pathogen Marasmiellus scandens.</title>
        <authorList>
            <person name="Baruah I.K."/>
            <person name="Leung J."/>
            <person name="Bukari Y."/>
            <person name="Amoako-Attah I."/>
            <person name="Meinhardt L.W."/>
            <person name="Bailey B.A."/>
            <person name="Cohen S.P."/>
        </authorList>
    </citation>
    <scope>NUCLEOTIDE SEQUENCE [LARGE SCALE GENOMIC DNA]</scope>
    <source>
        <strain evidence="2 3">GH-19</strain>
    </source>
</reference>
<dbReference type="EMBL" id="JBANRG010000048">
    <property type="protein sequence ID" value="KAK7445136.1"/>
    <property type="molecule type" value="Genomic_DNA"/>
</dbReference>
<gene>
    <name evidence="2" type="ORF">VKT23_015004</name>
</gene>
<feature type="compositionally biased region" description="Low complexity" evidence="1">
    <location>
        <begin position="9"/>
        <end position="29"/>
    </location>
</feature>
<name>A0ABR1IYW6_9AGAR</name>
<evidence type="ECO:0008006" key="4">
    <source>
        <dbReference type="Google" id="ProtNLM"/>
    </source>
</evidence>
<accession>A0ABR1IYW6</accession>
<evidence type="ECO:0000313" key="3">
    <source>
        <dbReference type="Proteomes" id="UP001498398"/>
    </source>
</evidence>
<feature type="region of interest" description="Disordered" evidence="1">
    <location>
        <begin position="1"/>
        <end position="31"/>
    </location>
</feature>
<evidence type="ECO:0000256" key="1">
    <source>
        <dbReference type="SAM" id="MobiDB-lite"/>
    </source>
</evidence>
<sequence length="194" mass="21478">MSGTGGFGQSSSLSSSNSPNPPLFQSSSSAQTPRDVFEALFSSIPPKPAEYRYSERFKDGNVKFRSSDGMIFSIHQKYLEVTAEGFPSSSVNGSTATANANEIISLTESSATLDLLFQFVYPKDQPDLSDLEFSALMDLAKAAEKYIVYNAINVCQLRMRFVGAIYESHLHVFTDHFDPLFRDFLSGHVQELFV</sequence>